<comment type="caution">
    <text evidence="1">The sequence shown here is derived from an EMBL/GenBank/DDBJ whole genome shotgun (WGS) entry which is preliminary data.</text>
</comment>
<organism evidence="1 2">
    <name type="scientific">Bacillus subtilis</name>
    <dbReference type="NCBI Taxonomy" id="1423"/>
    <lineage>
        <taxon>Bacteria</taxon>
        <taxon>Bacillati</taxon>
        <taxon>Bacillota</taxon>
        <taxon>Bacilli</taxon>
        <taxon>Bacillales</taxon>
        <taxon>Bacillaceae</taxon>
        <taxon>Bacillus</taxon>
    </lineage>
</organism>
<evidence type="ECO:0000313" key="1">
    <source>
        <dbReference type="EMBL" id="KIU10155.1"/>
    </source>
</evidence>
<accession>A0A0C3H1C3</accession>
<sequence>MIIHIKLLEYIGIASIAASDLVQKKALFLIGNKAFYD</sequence>
<protein>
    <submittedName>
        <fullName evidence="1">Uncharacterized protein</fullName>
    </submittedName>
</protein>
<dbReference type="PATRIC" id="fig|1423.134.peg.1162"/>
<dbReference type="Proteomes" id="UP000032247">
    <property type="component" value="Unassembled WGS sequence"/>
</dbReference>
<evidence type="ECO:0000313" key="2">
    <source>
        <dbReference type="Proteomes" id="UP000032247"/>
    </source>
</evidence>
<dbReference type="AlphaFoldDB" id="A0A0C3H1C3"/>
<reference evidence="1 2" key="1">
    <citation type="submission" date="2014-12" db="EMBL/GenBank/DDBJ databases">
        <title>Comparative genome analysis of Bacillus coagulans HM-08, Clostridium butyricum HM-68, Bacillus subtilis HM-66 and Bacillus licheniformis BL-09.</title>
        <authorList>
            <person name="Zhang H."/>
        </authorList>
    </citation>
    <scope>NUCLEOTIDE SEQUENCE [LARGE SCALE GENOMIC DNA]</scope>
    <source>
        <strain evidence="1 2">HM-66</strain>
    </source>
</reference>
<proteinExistence type="predicted"/>
<dbReference type="EMBL" id="JXBC01000006">
    <property type="protein sequence ID" value="KIU10155.1"/>
    <property type="molecule type" value="Genomic_DNA"/>
</dbReference>
<gene>
    <name evidence="1" type="ORF">SC09_Contig28orf00342</name>
</gene>
<name>A0A0C3H1C3_BACIU</name>